<dbReference type="EMBL" id="CAWUHB010000014">
    <property type="protein sequence ID" value="CAK7217901.1"/>
    <property type="molecule type" value="Genomic_DNA"/>
</dbReference>
<evidence type="ECO:0000313" key="7">
    <source>
        <dbReference type="EMBL" id="CAK7217901.1"/>
    </source>
</evidence>
<evidence type="ECO:0000256" key="1">
    <source>
        <dbReference type="ARBA" id="ARBA00004123"/>
    </source>
</evidence>
<evidence type="ECO:0000313" key="8">
    <source>
        <dbReference type="Proteomes" id="UP001642405"/>
    </source>
</evidence>
<dbReference type="Pfam" id="PF06179">
    <property type="entry name" value="Med22"/>
    <property type="match status" value="1"/>
</dbReference>
<protein>
    <submittedName>
        <fullName evidence="7">Uncharacterized protein</fullName>
    </submittedName>
</protein>
<feature type="compositionally biased region" description="Pro residues" evidence="6">
    <location>
        <begin position="174"/>
        <end position="183"/>
    </location>
</feature>
<proteinExistence type="inferred from homology"/>
<feature type="compositionally biased region" description="Low complexity" evidence="6">
    <location>
        <begin position="127"/>
        <end position="173"/>
    </location>
</feature>
<name>A0ABP0BEG6_9PEZI</name>
<keyword evidence="5" id="KW-0539">Nucleus</keyword>
<gene>
    <name evidence="7" type="ORF">SCUCBS95973_003305</name>
</gene>
<keyword evidence="8" id="KW-1185">Reference proteome</keyword>
<comment type="similarity">
    <text evidence="2">Belongs to the Mediator complex subunit 22 family.</text>
</comment>
<evidence type="ECO:0000256" key="6">
    <source>
        <dbReference type="SAM" id="MobiDB-lite"/>
    </source>
</evidence>
<comment type="subcellular location">
    <subcellularLocation>
        <location evidence="1">Nucleus</location>
    </subcellularLocation>
</comment>
<keyword evidence="4" id="KW-0804">Transcription</keyword>
<evidence type="ECO:0000256" key="4">
    <source>
        <dbReference type="ARBA" id="ARBA00023163"/>
    </source>
</evidence>
<comment type="caution">
    <text evidence="7">The sequence shown here is derived from an EMBL/GenBank/DDBJ whole genome shotgun (WGS) entry which is preliminary data.</text>
</comment>
<evidence type="ECO:0000256" key="5">
    <source>
        <dbReference type="ARBA" id="ARBA00023242"/>
    </source>
</evidence>
<reference evidence="7 8" key="1">
    <citation type="submission" date="2024-01" db="EMBL/GenBank/DDBJ databases">
        <authorList>
            <person name="Allen C."/>
            <person name="Tagirdzhanova G."/>
        </authorList>
    </citation>
    <scope>NUCLEOTIDE SEQUENCE [LARGE SCALE GENOMIC DNA]</scope>
</reference>
<sequence>MAAAADSNKSDQYVDLLDRESQLIAQYMQHASALVMAATSRVSNRSTIGEAAANRLRIDSEVAGLVRTAENICTLTRRIRELWIVGALRASGEGDAEAESRIREGVEPLAAQLEAMQVARRQRDLGQYGTYQTTPTGGPVPPAGGSQAQAQSQSQSQSQPQSQTPAVSKATPSQAPPPAGQAS</sequence>
<accession>A0ABP0BEG6</accession>
<evidence type="ECO:0000256" key="2">
    <source>
        <dbReference type="ARBA" id="ARBA00005942"/>
    </source>
</evidence>
<organism evidence="7 8">
    <name type="scientific">Sporothrix curviconia</name>
    <dbReference type="NCBI Taxonomy" id="1260050"/>
    <lineage>
        <taxon>Eukaryota</taxon>
        <taxon>Fungi</taxon>
        <taxon>Dikarya</taxon>
        <taxon>Ascomycota</taxon>
        <taxon>Pezizomycotina</taxon>
        <taxon>Sordariomycetes</taxon>
        <taxon>Sordariomycetidae</taxon>
        <taxon>Ophiostomatales</taxon>
        <taxon>Ophiostomataceae</taxon>
        <taxon>Sporothrix</taxon>
    </lineage>
</organism>
<evidence type="ECO:0000256" key="3">
    <source>
        <dbReference type="ARBA" id="ARBA00023015"/>
    </source>
</evidence>
<dbReference type="InterPro" id="IPR009332">
    <property type="entry name" value="Med22"/>
</dbReference>
<feature type="region of interest" description="Disordered" evidence="6">
    <location>
        <begin position="127"/>
        <end position="183"/>
    </location>
</feature>
<keyword evidence="3" id="KW-0805">Transcription regulation</keyword>
<dbReference type="Proteomes" id="UP001642405">
    <property type="component" value="Unassembled WGS sequence"/>
</dbReference>